<dbReference type="InterPro" id="IPR030465">
    <property type="entry name" value="CEP131"/>
</dbReference>
<feature type="compositionally biased region" description="Polar residues" evidence="2">
    <location>
        <begin position="761"/>
        <end position="770"/>
    </location>
</feature>
<evidence type="ECO:0000313" key="3">
    <source>
        <dbReference type="EMBL" id="CAH0390609.1"/>
    </source>
</evidence>
<feature type="compositionally biased region" description="Gly residues" evidence="2">
    <location>
        <begin position="139"/>
        <end position="148"/>
    </location>
</feature>
<dbReference type="GO" id="GO:0005929">
    <property type="term" value="C:cilium"/>
    <property type="evidence" value="ECO:0007669"/>
    <property type="project" value="GOC"/>
</dbReference>
<dbReference type="GO" id="GO:0010824">
    <property type="term" value="P:regulation of centrosome duplication"/>
    <property type="evidence" value="ECO:0007669"/>
    <property type="project" value="TreeGrafter"/>
</dbReference>
<dbReference type="Proteomes" id="UP001152759">
    <property type="component" value="Chromosome 5"/>
</dbReference>
<feature type="compositionally biased region" description="Low complexity" evidence="2">
    <location>
        <begin position="37"/>
        <end position="54"/>
    </location>
</feature>
<feature type="compositionally biased region" description="Basic and acidic residues" evidence="2">
    <location>
        <begin position="1154"/>
        <end position="1186"/>
    </location>
</feature>
<dbReference type="GO" id="GO:0035735">
    <property type="term" value="P:intraciliary transport involved in cilium assembly"/>
    <property type="evidence" value="ECO:0007669"/>
    <property type="project" value="InterPro"/>
</dbReference>
<feature type="compositionally biased region" description="Low complexity" evidence="2">
    <location>
        <begin position="281"/>
        <end position="292"/>
    </location>
</feature>
<feature type="compositionally biased region" description="Polar residues" evidence="2">
    <location>
        <begin position="149"/>
        <end position="159"/>
    </location>
</feature>
<protein>
    <recommendedName>
        <fullName evidence="5">Centrosomal protein of 131 kDa</fullName>
    </recommendedName>
</protein>
<feature type="region of interest" description="Disordered" evidence="2">
    <location>
        <begin position="750"/>
        <end position="770"/>
    </location>
</feature>
<evidence type="ECO:0000256" key="2">
    <source>
        <dbReference type="SAM" id="MobiDB-lite"/>
    </source>
</evidence>
<feature type="compositionally biased region" description="Polar residues" evidence="2">
    <location>
        <begin position="383"/>
        <end position="400"/>
    </location>
</feature>
<dbReference type="EMBL" id="OU963866">
    <property type="protein sequence ID" value="CAH0390609.1"/>
    <property type="molecule type" value="Genomic_DNA"/>
</dbReference>
<dbReference type="KEGG" id="btab:109040872"/>
<reference evidence="3" key="1">
    <citation type="submission" date="2021-12" db="EMBL/GenBank/DDBJ databases">
        <authorList>
            <person name="King R."/>
        </authorList>
    </citation>
    <scope>NUCLEOTIDE SEQUENCE</scope>
</reference>
<feature type="region of interest" description="Disordered" evidence="2">
    <location>
        <begin position="787"/>
        <end position="806"/>
    </location>
</feature>
<feature type="coiled-coil region" evidence="1">
    <location>
        <begin position="949"/>
        <end position="1050"/>
    </location>
</feature>
<feature type="region of interest" description="Disordered" evidence="2">
    <location>
        <begin position="671"/>
        <end position="724"/>
    </location>
</feature>
<evidence type="ECO:0008006" key="5">
    <source>
        <dbReference type="Google" id="ProtNLM"/>
    </source>
</evidence>
<feature type="region of interest" description="Disordered" evidence="2">
    <location>
        <begin position="251"/>
        <end position="349"/>
    </location>
</feature>
<feature type="compositionally biased region" description="Basic and acidic residues" evidence="2">
    <location>
        <begin position="492"/>
        <end position="502"/>
    </location>
</feature>
<keyword evidence="4" id="KW-1185">Reference proteome</keyword>
<feature type="compositionally biased region" description="Polar residues" evidence="2">
    <location>
        <begin position="309"/>
        <end position="349"/>
    </location>
</feature>
<feature type="coiled-coil region" evidence="1">
    <location>
        <begin position="828"/>
        <end position="873"/>
    </location>
</feature>
<feature type="compositionally biased region" description="Polar residues" evidence="2">
    <location>
        <begin position="468"/>
        <end position="490"/>
    </location>
</feature>
<organism evidence="3 4">
    <name type="scientific">Bemisia tabaci</name>
    <name type="common">Sweetpotato whitefly</name>
    <name type="synonym">Aleurodes tabaci</name>
    <dbReference type="NCBI Taxonomy" id="7038"/>
    <lineage>
        <taxon>Eukaryota</taxon>
        <taxon>Metazoa</taxon>
        <taxon>Ecdysozoa</taxon>
        <taxon>Arthropoda</taxon>
        <taxon>Hexapoda</taxon>
        <taxon>Insecta</taxon>
        <taxon>Pterygota</taxon>
        <taxon>Neoptera</taxon>
        <taxon>Paraneoptera</taxon>
        <taxon>Hemiptera</taxon>
        <taxon>Sternorrhyncha</taxon>
        <taxon>Aleyrodoidea</taxon>
        <taxon>Aleyrodidae</taxon>
        <taxon>Aleyrodinae</taxon>
        <taxon>Bemisia</taxon>
    </lineage>
</organism>
<feature type="compositionally biased region" description="Low complexity" evidence="2">
    <location>
        <begin position="120"/>
        <end position="130"/>
    </location>
</feature>
<gene>
    <name evidence="3" type="ORF">BEMITA_LOCUS9314</name>
</gene>
<feature type="region of interest" description="Disordered" evidence="2">
    <location>
        <begin position="1"/>
        <end position="56"/>
    </location>
</feature>
<evidence type="ECO:0000256" key="1">
    <source>
        <dbReference type="SAM" id="Coils"/>
    </source>
</evidence>
<feature type="compositionally biased region" description="Low complexity" evidence="2">
    <location>
        <begin position="456"/>
        <end position="467"/>
    </location>
</feature>
<feature type="region of interest" description="Disordered" evidence="2">
    <location>
        <begin position="1154"/>
        <end position="1195"/>
    </location>
</feature>
<name>A0A9P0F711_BEMTA</name>
<proteinExistence type="predicted"/>
<feature type="compositionally biased region" description="Basic and acidic residues" evidence="2">
    <location>
        <begin position="672"/>
        <end position="682"/>
    </location>
</feature>
<feature type="compositionally biased region" description="Polar residues" evidence="2">
    <location>
        <begin position="685"/>
        <end position="700"/>
    </location>
</feature>
<accession>A0A9P0F711</accession>
<dbReference type="GO" id="GO:0034451">
    <property type="term" value="C:centriolar satellite"/>
    <property type="evidence" value="ECO:0007669"/>
    <property type="project" value="TreeGrafter"/>
</dbReference>
<dbReference type="PANTHER" id="PTHR31540">
    <property type="entry name" value="CENTROSOMAL PROTEIN OF 131 KDA"/>
    <property type="match status" value="1"/>
</dbReference>
<feature type="compositionally biased region" description="Basic and acidic residues" evidence="2">
    <location>
        <begin position="1"/>
        <end position="19"/>
    </location>
</feature>
<feature type="compositionally biased region" description="Basic and acidic residues" evidence="2">
    <location>
        <begin position="572"/>
        <end position="600"/>
    </location>
</feature>
<feature type="compositionally biased region" description="Polar residues" evidence="2">
    <location>
        <begin position="601"/>
        <end position="612"/>
    </location>
</feature>
<keyword evidence="1" id="KW-0175">Coiled coil</keyword>
<sequence>MAKVDKARRSVDKTRDAPLELKLTGSQINLQERPRSNHALSRYSSRSSLNNLKRPVSATPHLGYYQQNTMRKLVNWSRPQSAEASTIGIGRNSKLAANFRQSVACLDEHDFGLYSGSNHLSSDSDSDLVSAYNRRKPCGGAGPSGGGDTRNNPSFSNRGLHTATDPNRGLRPDPTMDVVNISDEENLDDIVALKFQRWFPSSRTDKASMILERKETTTDSNGTVYHASKFELRNYSNTESVVNVLNDIDDEELLRDDEPPRPKSSKERIPQEHDIAKRSCTSRQESRTISSIRESESYHNGLENRTQDRQNQPVENQKNGLRSPYTSLSKNDSNNNAKQSGESYGSYSPLNPVAAKYPNKMNYESVSELIDGTLHKIGFYSPPQASKTENTSSRPQTGNGQEDKSPKNHFSSTSSFLFNAANSKRFDSFPEVADKFDKDACQSSNVSSCGTDKVMSSSGYSTGKTSSDVYSQPSNSKTDSPVPNCTQNELDLTGKTESDQMERSASFRTTQVKQDRVLEARSAALREAERKIPESKCAEDKYIPTVYPIQYSTKVQTLSTVVINGGPIRTTSKELRENGASFEPEHKVRFETDDRDKNPESRSSSFPNDSVKLGTNIQNILSNEKIEEVTKFVIDGHYSNEIFYSVNRQIDPLKKFDSAEESHHVCMSSELPTHRFEGDGPRQKPATSGVSDFNTWTPTRIESEELKDKTRDQSSSSNFRVGSLKRQDDVKKSLPYMELMDVIKAIEEDEKETSKYGGGDNATTSKKSSSSDIWTLLDEIDGKTFDKGAVDHSTPKAGTKPRPTRMNDLISLSNAELAQKVMTLSLQVEDMEVTLETSAKRLKDMQQSLKKQKEESEAAIKRHQKFIDQLLKEKLTLTNQCTKIIGEMEKQYDVTLKNLEGKYKVEMKKQEERHLAAEKLRKDKWIDAKTQRIKDITVKSLEPELNRMANQHQEELAEMKKIYQKQLEQQEEMCNRRMNALREKMETEKENALTLEKEAARNKLENELQELERRYQDQRKKLIADLHAERESMEREKDSMLLERERELERRFAQREKELEKSWTEKEKLATEKLAAIEANYKCEIKRIKAAADEEKERWREVELAKLNEKEKLMREQCKRERDRHIESVIEKLERETSEKEQAIENKLKRLKEQLERESEEHEQTTDTLRKKLTETRNETRDKEEQLSQLKSQLSRVESENNMLKELCDRLSKDQVEVRNSASNELSNHISKLKKELVQMRLNHEAEIAALKGEKEWESTQVCNRVLETVARKDERISQLQKDLAAALSRCSHLERISEEQYGSHS</sequence>
<feature type="region of interest" description="Disordered" evidence="2">
    <location>
        <begin position="440"/>
        <end position="508"/>
    </location>
</feature>
<feature type="compositionally biased region" description="Basic and acidic residues" evidence="2">
    <location>
        <begin position="256"/>
        <end position="277"/>
    </location>
</feature>
<feature type="compositionally biased region" description="Polar residues" evidence="2">
    <location>
        <begin position="441"/>
        <end position="450"/>
    </location>
</feature>
<feature type="region of interest" description="Disordered" evidence="2">
    <location>
        <begin position="572"/>
        <end position="612"/>
    </location>
</feature>
<evidence type="ECO:0000313" key="4">
    <source>
        <dbReference type="Proteomes" id="UP001152759"/>
    </source>
</evidence>
<feature type="region of interest" description="Disordered" evidence="2">
    <location>
        <begin position="120"/>
        <end position="174"/>
    </location>
</feature>
<feature type="region of interest" description="Disordered" evidence="2">
    <location>
        <begin position="380"/>
        <end position="413"/>
    </location>
</feature>
<dbReference type="PANTHER" id="PTHR31540:SF1">
    <property type="entry name" value="CENTROSOMAL PROTEIN OF 131 KDA"/>
    <property type="match status" value="1"/>
</dbReference>
<feature type="compositionally biased region" description="Basic and acidic residues" evidence="2">
    <location>
        <begin position="701"/>
        <end position="712"/>
    </location>
</feature>